<gene>
    <name evidence="2" type="ORF">GCM10023320_49760</name>
</gene>
<feature type="region of interest" description="Disordered" evidence="1">
    <location>
        <begin position="1"/>
        <end position="25"/>
    </location>
</feature>
<evidence type="ECO:0000256" key="1">
    <source>
        <dbReference type="SAM" id="MobiDB-lite"/>
    </source>
</evidence>
<keyword evidence="3" id="KW-1185">Reference proteome</keyword>
<sequence>MAAVNPPGASPATTSWVNPTPAAAPSCVPTRNRLLPATPRVSWVAGPIGNWNAMLTATNTPTSGMAELARCGHASNKPTNTGTATIGSEAGNRPSRPGRFAFARAHQPFAHTAAYRCRNVTSAAAHTTYCAPSHGMCTLSIGEAAPSIQPIGNPIRNPSSGTATTYRTGARRAFFAAAATPSPTCRHTGPSAAGGAKPPRIAPQVATVNTAVITPVTTTAPRQPKNTNTEPATTNGNHARPTDDQVCTRSCRTPAAAGSSGCRPSAAWKIADAEIIVPPNP</sequence>
<organism evidence="2 3">
    <name type="scientific">Pseudonocardia adelaidensis</name>
    <dbReference type="NCBI Taxonomy" id="648754"/>
    <lineage>
        <taxon>Bacteria</taxon>
        <taxon>Bacillati</taxon>
        <taxon>Actinomycetota</taxon>
        <taxon>Actinomycetes</taxon>
        <taxon>Pseudonocardiales</taxon>
        <taxon>Pseudonocardiaceae</taxon>
        <taxon>Pseudonocardia</taxon>
    </lineage>
</organism>
<evidence type="ECO:0000313" key="2">
    <source>
        <dbReference type="EMBL" id="GAA5129385.1"/>
    </source>
</evidence>
<protein>
    <submittedName>
        <fullName evidence="2">Uncharacterized protein</fullName>
    </submittedName>
</protein>
<reference evidence="3" key="1">
    <citation type="journal article" date="2019" name="Int. J. Syst. Evol. Microbiol.">
        <title>The Global Catalogue of Microorganisms (GCM) 10K type strain sequencing project: providing services to taxonomists for standard genome sequencing and annotation.</title>
        <authorList>
            <consortium name="The Broad Institute Genomics Platform"/>
            <consortium name="The Broad Institute Genome Sequencing Center for Infectious Disease"/>
            <person name="Wu L."/>
            <person name="Ma J."/>
        </authorList>
    </citation>
    <scope>NUCLEOTIDE SEQUENCE [LARGE SCALE GENOMIC DNA]</scope>
    <source>
        <strain evidence="3">JCM 18302</strain>
    </source>
</reference>
<feature type="compositionally biased region" description="Polar residues" evidence="1">
    <location>
        <begin position="224"/>
        <end position="237"/>
    </location>
</feature>
<proteinExistence type="predicted"/>
<dbReference type="Proteomes" id="UP001500804">
    <property type="component" value="Unassembled WGS sequence"/>
</dbReference>
<dbReference type="EMBL" id="BAABJO010000020">
    <property type="protein sequence ID" value="GAA5129385.1"/>
    <property type="molecule type" value="Genomic_DNA"/>
</dbReference>
<feature type="compositionally biased region" description="Polar residues" evidence="1">
    <location>
        <begin position="76"/>
        <end position="86"/>
    </location>
</feature>
<comment type="caution">
    <text evidence="2">The sequence shown here is derived from an EMBL/GenBank/DDBJ whole genome shotgun (WGS) entry which is preliminary data.</text>
</comment>
<feature type="region of interest" description="Disordered" evidence="1">
    <location>
        <begin position="73"/>
        <end position="93"/>
    </location>
</feature>
<evidence type="ECO:0000313" key="3">
    <source>
        <dbReference type="Proteomes" id="UP001500804"/>
    </source>
</evidence>
<accession>A0ABP9NQI1</accession>
<feature type="region of interest" description="Disordered" evidence="1">
    <location>
        <begin position="217"/>
        <end position="246"/>
    </location>
</feature>
<name>A0ABP9NQI1_9PSEU</name>